<gene>
    <name evidence="2" type="ORF">G2W53_018359</name>
</gene>
<dbReference type="OrthoDB" id="1434255at2759"/>
<dbReference type="AlphaFoldDB" id="A0A834WL03"/>
<feature type="coiled-coil region" evidence="1">
    <location>
        <begin position="117"/>
        <end position="159"/>
    </location>
</feature>
<dbReference type="InterPro" id="IPR004252">
    <property type="entry name" value="Probable_transposase_24"/>
</dbReference>
<comment type="caution">
    <text evidence="2">The sequence shown here is derived from an EMBL/GenBank/DDBJ whole genome shotgun (WGS) entry which is preliminary data.</text>
</comment>
<accession>A0A834WL03</accession>
<sequence length="168" mass="19526">MKEVRLAWKEGQRPAWMPEECLHELGNVWLTEEYQNKQLQNKQNRASAKGGSLHTCGSITISEHKRRMMVATGKEPSLPKLFLKTHKKKGTGEFVDKRSTEVVVTTQPSSWFHPEIEKEIERRMARANEESNAAIKQLQENYRKEIDELKKLIISSRNQHEQDDEASK</sequence>
<dbReference type="Proteomes" id="UP000634136">
    <property type="component" value="Unassembled WGS sequence"/>
</dbReference>
<proteinExistence type="predicted"/>
<keyword evidence="3" id="KW-1185">Reference proteome</keyword>
<protein>
    <submittedName>
        <fullName evidence="2">Putative transposase En/Spm</fullName>
    </submittedName>
</protein>
<evidence type="ECO:0000256" key="1">
    <source>
        <dbReference type="SAM" id="Coils"/>
    </source>
</evidence>
<organism evidence="2 3">
    <name type="scientific">Senna tora</name>
    <dbReference type="NCBI Taxonomy" id="362788"/>
    <lineage>
        <taxon>Eukaryota</taxon>
        <taxon>Viridiplantae</taxon>
        <taxon>Streptophyta</taxon>
        <taxon>Embryophyta</taxon>
        <taxon>Tracheophyta</taxon>
        <taxon>Spermatophyta</taxon>
        <taxon>Magnoliopsida</taxon>
        <taxon>eudicotyledons</taxon>
        <taxon>Gunneridae</taxon>
        <taxon>Pentapetalae</taxon>
        <taxon>rosids</taxon>
        <taxon>fabids</taxon>
        <taxon>Fabales</taxon>
        <taxon>Fabaceae</taxon>
        <taxon>Caesalpinioideae</taxon>
        <taxon>Cassia clade</taxon>
        <taxon>Senna</taxon>
    </lineage>
</organism>
<reference evidence="2" key="1">
    <citation type="submission" date="2020-09" db="EMBL/GenBank/DDBJ databases">
        <title>Genome-Enabled Discovery of Anthraquinone Biosynthesis in Senna tora.</title>
        <authorList>
            <person name="Kang S.-H."/>
            <person name="Pandey R.P."/>
            <person name="Lee C.-M."/>
            <person name="Sim J.-S."/>
            <person name="Jeong J.-T."/>
            <person name="Choi B.-S."/>
            <person name="Jung M."/>
            <person name="Ginzburg D."/>
            <person name="Zhao K."/>
            <person name="Won S.Y."/>
            <person name="Oh T.-J."/>
            <person name="Yu Y."/>
            <person name="Kim N.-H."/>
            <person name="Lee O.R."/>
            <person name="Lee T.-H."/>
            <person name="Bashyal P."/>
            <person name="Kim T.-S."/>
            <person name="Lee W.-H."/>
            <person name="Kawkins C."/>
            <person name="Kim C.-K."/>
            <person name="Kim J.S."/>
            <person name="Ahn B.O."/>
            <person name="Rhee S.Y."/>
            <person name="Sohng J.K."/>
        </authorList>
    </citation>
    <scope>NUCLEOTIDE SEQUENCE</scope>
    <source>
        <tissue evidence="2">Leaf</tissue>
    </source>
</reference>
<keyword evidence="1" id="KW-0175">Coiled coil</keyword>
<evidence type="ECO:0000313" key="2">
    <source>
        <dbReference type="EMBL" id="KAF7827195.1"/>
    </source>
</evidence>
<evidence type="ECO:0000313" key="3">
    <source>
        <dbReference type="Proteomes" id="UP000634136"/>
    </source>
</evidence>
<dbReference type="EMBL" id="JAAIUW010000006">
    <property type="protein sequence ID" value="KAF7827195.1"/>
    <property type="molecule type" value="Genomic_DNA"/>
</dbReference>
<name>A0A834WL03_9FABA</name>
<dbReference type="Pfam" id="PF03004">
    <property type="entry name" value="Transposase_24"/>
    <property type="match status" value="1"/>
</dbReference>